<dbReference type="Proteomes" id="UP000095558">
    <property type="component" value="Unassembled WGS sequence"/>
</dbReference>
<protein>
    <submittedName>
        <fullName evidence="5">NTP pyrophosphohydrolases including oxidative damage repair enzymes</fullName>
        <ecNumber evidence="5">5.3.3.2</ecNumber>
    </submittedName>
</protein>
<evidence type="ECO:0000313" key="6">
    <source>
        <dbReference type="Proteomes" id="UP000095558"/>
    </source>
</evidence>
<dbReference type="InterPro" id="IPR000086">
    <property type="entry name" value="NUDIX_hydrolase_dom"/>
</dbReference>
<keyword evidence="3" id="KW-0460">Magnesium</keyword>
<comment type="cofactor">
    <cofactor evidence="1">
        <name>Mg(2+)</name>
        <dbReference type="ChEBI" id="CHEBI:18420"/>
    </cofactor>
</comment>
<dbReference type="Gene3D" id="3.90.79.10">
    <property type="entry name" value="Nucleoside Triphosphate Pyrophosphohydrolase"/>
    <property type="match status" value="1"/>
</dbReference>
<evidence type="ECO:0000313" key="5">
    <source>
        <dbReference type="EMBL" id="CUO12038.1"/>
    </source>
</evidence>
<dbReference type="InterPro" id="IPR020084">
    <property type="entry name" value="NUDIX_hydrolase_CS"/>
</dbReference>
<dbReference type="CDD" id="cd04693">
    <property type="entry name" value="NUDIX_Hydrolase"/>
    <property type="match status" value="1"/>
</dbReference>
<accession>A0A174CJR0</accession>
<dbReference type="PROSITE" id="PS00893">
    <property type="entry name" value="NUDIX_BOX"/>
    <property type="match status" value="1"/>
</dbReference>
<dbReference type="SUPFAM" id="SSF55811">
    <property type="entry name" value="Nudix"/>
    <property type="match status" value="1"/>
</dbReference>
<evidence type="ECO:0000256" key="2">
    <source>
        <dbReference type="ARBA" id="ARBA00022801"/>
    </source>
</evidence>
<dbReference type="EC" id="5.3.3.2" evidence="5"/>
<evidence type="ECO:0000256" key="3">
    <source>
        <dbReference type="ARBA" id="ARBA00022842"/>
    </source>
</evidence>
<keyword evidence="5" id="KW-0413">Isomerase</keyword>
<proteinExistence type="predicted"/>
<feature type="domain" description="Nudix hydrolase" evidence="4">
    <location>
        <begin position="28"/>
        <end position="162"/>
    </location>
</feature>
<dbReference type="GO" id="GO:0004452">
    <property type="term" value="F:isopentenyl-diphosphate delta-isomerase activity"/>
    <property type="evidence" value="ECO:0007669"/>
    <property type="project" value="UniProtKB-EC"/>
</dbReference>
<dbReference type="Pfam" id="PF00293">
    <property type="entry name" value="NUDIX"/>
    <property type="match status" value="1"/>
</dbReference>
<dbReference type="PANTHER" id="PTHR43046">
    <property type="entry name" value="GDP-MANNOSE MANNOSYL HYDROLASE"/>
    <property type="match status" value="1"/>
</dbReference>
<dbReference type="OrthoDB" id="9786032at2"/>
<dbReference type="PANTHER" id="PTHR43046:SF12">
    <property type="entry name" value="GDP-MANNOSE MANNOSYL HYDROLASE"/>
    <property type="match status" value="1"/>
</dbReference>
<dbReference type="RefSeq" id="WP_055276176.1">
    <property type="nucleotide sequence ID" value="NZ_CYZV01000014.1"/>
</dbReference>
<evidence type="ECO:0000256" key="1">
    <source>
        <dbReference type="ARBA" id="ARBA00001946"/>
    </source>
</evidence>
<organism evidence="5 6">
    <name type="scientific">Clostridium disporicum</name>
    <dbReference type="NCBI Taxonomy" id="84024"/>
    <lineage>
        <taxon>Bacteria</taxon>
        <taxon>Bacillati</taxon>
        <taxon>Bacillota</taxon>
        <taxon>Clostridia</taxon>
        <taxon>Eubacteriales</taxon>
        <taxon>Clostridiaceae</taxon>
        <taxon>Clostridium</taxon>
    </lineage>
</organism>
<evidence type="ECO:0000259" key="4">
    <source>
        <dbReference type="PROSITE" id="PS51462"/>
    </source>
</evidence>
<dbReference type="EMBL" id="CYZV01000014">
    <property type="protein sequence ID" value="CUO12038.1"/>
    <property type="molecule type" value="Genomic_DNA"/>
</dbReference>
<reference evidence="5 6" key="1">
    <citation type="submission" date="2015-09" db="EMBL/GenBank/DDBJ databases">
        <authorList>
            <consortium name="Pathogen Informatics"/>
        </authorList>
    </citation>
    <scope>NUCLEOTIDE SEQUENCE [LARGE SCALE GENOMIC DNA]</scope>
    <source>
        <strain evidence="5 6">2789STDY5834855</strain>
    </source>
</reference>
<dbReference type="GO" id="GO:0016787">
    <property type="term" value="F:hydrolase activity"/>
    <property type="evidence" value="ECO:0007669"/>
    <property type="project" value="UniProtKB-KW"/>
</dbReference>
<keyword evidence="2 5" id="KW-0378">Hydrolase</keyword>
<gene>
    <name evidence="5" type="primary">idi_2</name>
    <name evidence="5" type="ORF">ERS852470_01488</name>
</gene>
<dbReference type="AlphaFoldDB" id="A0A174CJR0"/>
<name>A0A174CJR0_9CLOT</name>
<dbReference type="PROSITE" id="PS51462">
    <property type="entry name" value="NUDIX"/>
    <property type="match status" value="1"/>
</dbReference>
<dbReference type="InterPro" id="IPR015797">
    <property type="entry name" value="NUDIX_hydrolase-like_dom_sf"/>
</dbReference>
<sequence>MELWDGYNENEEKIGVDIVRGEKISKGILHAVVDVIVYHEDGTFLLMQRDWNKPNKPGLWEAGASGNVVKGEEFLDAAKRELFEETGIKANNLELIYTIKKVEKNTFYKMYTCRCNIKKDSIILQDGETIDYKWVTKNELINLIDSDNFVSPDKSKLLQFIEVL</sequence>